<feature type="chain" id="PRO_5047395072" description="Copper amine oxidase-like N-terminal domain-containing protein" evidence="1">
    <location>
        <begin position="41"/>
        <end position="172"/>
    </location>
</feature>
<protein>
    <recommendedName>
        <fullName evidence="2">Copper amine oxidase-like N-terminal domain-containing protein</fullName>
    </recommendedName>
</protein>
<proteinExistence type="predicted"/>
<sequence length="172" mass="18965">MTCFESKSFRKVRALTMRRIILSLQLAAILCFAFSSAAHAGAVVKNELTIHSSVLGDRTSVGKMINNRAHVDLIGLLNCLPFLVNSKGVSWEPGTKTLSIFPDLGDESNHLKFQSGETYFIAQGEKVELGSKIVLVEGKMYIPLKAVADYYKLAIEWDKKSNTVTVIGVEEQ</sequence>
<keyword evidence="4" id="KW-1185">Reference proteome</keyword>
<evidence type="ECO:0000256" key="1">
    <source>
        <dbReference type="SAM" id="SignalP"/>
    </source>
</evidence>
<organism evidence="3 4">
    <name type="scientific">Paenibacillus plantiphilus</name>
    <dbReference type="NCBI Taxonomy" id="2905650"/>
    <lineage>
        <taxon>Bacteria</taxon>
        <taxon>Bacillati</taxon>
        <taxon>Bacillota</taxon>
        <taxon>Bacilli</taxon>
        <taxon>Bacillales</taxon>
        <taxon>Paenibacillaceae</taxon>
        <taxon>Paenibacillus</taxon>
    </lineage>
</organism>
<feature type="domain" description="Copper amine oxidase-like N-terminal" evidence="2">
    <location>
        <begin position="88"/>
        <end position="166"/>
    </location>
</feature>
<gene>
    <name evidence="3" type="ORF">PAECIP111893_02746</name>
</gene>
<dbReference type="SUPFAM" id="SSF55383">
    <property type="entry name" value="Copper amine oxidase, domain N"/>
    <property type="match status" value="1"/>
</dbReference>
<dbReference type="EMBL" id="CAKMMF010000014">
    <property type="protein sequence ID" value="CAH1207650.1"/>
    <property type="molecule type" value="Genomic_DNA"/>
</dbReference>
<accession>A0ABM9C961</accession>
<comment type="caution">
    <text evidence="3">The sequence shown here is derived from an EMBL/GenBank/DDBJ whole genome shotgun (WGS) entry which is preliminary data.</text>
</comment>
<feature type="signal peptide" evidence="1">
    <location>
        <begin position="1"/>
        <end position="40"/>
    </location>
</feature>
<evidence type="ECO:0000313" key="4">
    <source>
        <dbReference type="Proteomes" id="UP000838686"/>
    </source>
</evidence>
<dbReference type="InterPro" id="IPR012854">
    <property type="entry name" value="Cu_amine_oxidase-like_N"/>
</dbReference>
<dbReference type="InterPro" id="IPR036582">
    <property type="entry name" value="Mao_N_sf"/>
</dbReference>
<name>A0ABM9C961_9BACL</name>
<dbReference type="Gene3D" id="3.30.457.10">
    <property type="entry name" value="Copper amine oxidase-like, N-terminal domain"/>
    <property type="match status" value="1"/>
</dbReference>
<dbReference type="Pfam" id="PF07833">
    <property type="entry name" value="Cu_amine_oxidN1"/>
    <property type="match status" value="1"/>
</dbReference>
<dbReference type="Proteomes" id="UP000838686">
    <property type="component" value="Unassembled WGS sequence"/>
</dbReference>
<keyword evidence="1" id="KW-0732">Signal</keyword>
<evidence type="ECO:0000259" key="2">
    <source>
        <dbReference type="Pfam" id="PF07833"/>
    </source>
</evidence>
<evidence type="ECO:0000313" key="3">
    <source>
        <dbReference type="EMBL" id="CAH1207650.1"/>
    </source>
</evidence>
<reference evidence="3" key="1">
    <citation type="submission" date="2022-01" db="EMBL/GenBank/DDBJ databases">
        <authorList>
            <person name="Criscuolo A."/>
        </authorList>
    </citation>
    <scope>NUCLEOTIDE SEQUENCE</scope>
    <source>
        <strain evidence="3">CIP111893</strain>
    </source>
</reference>